<gene>
    <name evidence="2" type="ORF">BT63DRAFT_298072</name>
</gene>
<sequence>MGQFQASSKQLHQLARQGPPSSGLAGYAGNRGLTPPAQHMPAQTRSDINMLERMAYLSNSSGEFSKPFDQMPDEEARRMENMAIIDRINSSRHSTSTGNNGSQPSDQHSGWQRDYHSNLFANSAFNQSEPVNVPTVSLPPIRSAPHISGVAATAGSPVLSSKSPDSPKRSSPGKRLEHITRHFRPTNSHERSVDGSPSGMDGSNSSQGVGRRWREGLGRRFSRRDRDDDTYNARGPRQFGPVGGPSRSKT</sequence>
<accession>A0A6A6U8P8</accession>
<dbReference type="AlphaFoldDB" id="A0A6A6U8P8"/>
<feature type="compositionally biased region" description="Polar residues" evidence="1">
    <location>
        <begin position="91"/>
        <end position="110"/>
    </location>
</feature>
<dbReference type="Proteomes" id="UP000799302">
    <property type="component" value="Unassembled WGS sequence"/>
</dbReference>
<feature type="compositionally biased region" description="Polar residues" evidence="1">
    <location>
        <begin position="1"/>
        <end position="11"/>
    </location>
</feature>
<name>A0A6A6U8P8_9PEZI</name>
<feature type="region of interest" description="Disordered" evidence="1">
    <location>
        <begin position="86"/>
        <end position="115"/>
    </location>
</feature>
<reference evidence="2" key="1">
    <citation type="journal article" date="2020" name="Stud. Mycol.">
        <title>101 Dothideomycetes genomes: a test case for predicting lifestyles and emergence of pathogens.</title>
        <authorList>
            <person name="Haridas S."/>
            <person name="Albert R."/>
            <person name="Binder M."/>
            <person name="Bloem J."/>
            <person name="Labutti K."/>
            <person name="Salamov A."/>
            <person name="Andreopoulos B."/>
            <person name="Baker S."/>
            <person name="Barry K."/>
            <person name="Bills G."/>
            <person name="Bluhm B."/>
            <person name="Cannon C."/>
            <person name="Castanera R."/>
            <person name="Culley D."/>
            <person name="Daum C."/>
            <person name="Ezra D."/>
            <person name="Gonzalez J."/>
            <person name="Henrissat B."/>
            <person name="Kuo A."/>
            <person name="Liang C."/>
            <person name="Lipzen A."/>
            <person name="Lutzoni F."/>
            <person name="Magnuson J."/>
            <person name="Mondo S."/>
            <person name="Nolan M."/>
            <person name="Ohm R."/>
            <person name="Pangilinan J."/>
            <person name="Park H.-J."/>
            <person name="Ramirez L."/>
            <person name="Alfaro M."/>
            <person name="Sun H."/>
            <person name="Tritt A."/>
            <person name="Yoshinaga Y."/>
            <person name="Zwiers L.-H."/>
            <person name="Turgeon B."/>
            <person name="Goodwin S."/>
            <person name="Spatafora J."/>
            <person name="Crous P."/>
            <person name="Grigoriev I."/>
        </authorList>
    </citation>
    <scope>NUCLEOTIDE SEQUENCE</scope>
    <source>
        <strain evidence="2">CBS 115976</strain>
    </source>
</reference>
<keyword evidence="3" id="KW-1185">Reference proteome</keyword>
<protein>
    <submittedName>
        <fullName evidence="2">Uncharacterized protein</fullName>
    </submittedName>
</protein>
<feature type="region of interest" description="Disordered" evidence="1">
    <location>
        <begin position="1"/>
        <end position="47"/>
    </location>
</feature>
<evidence type="ECO:0000256" key="1">
    <source>
        <dbReference type="SAM" id="MobiDB-lite"/>
    </source>
</evidence>
<dbReference type="EMBL" id="MU004237">
    <property type="protein sequence ID" value="KAF2667673.1"/>
    <property type="molecule type" value="Genomic_DNA"/>
</dbReference>
<evidence type="ECO:0000313" key="2">
    <source>
        <dbReference type="EMBL" id="KAF2667673.1"/>
    </source>
</evidence>
<organism evidence="2 3">
    <name type="scientific">Microthyrium microscopicum</name>
    <dbReference type="NCBI Taxonomy" id="703497"/>
    <lineage>
        <taxon>Eukaryota</taxon>
        <taxon>Fungi</taxon>
        <taxon>Dikarya</taxon>
        <taxon>Ascomycota</taxon>
        <taxon>Pezizomycotina</taxon>
        <taxon>Dothideomycetes</taxon>
        <taxon>Dothideomycetes incertae sedis</taxon>
        <taxon>Microthyriales</taxon>
        <taxon>Microthyriaceae</taxon>
        <taxon>Microthyrium</taxon>
    </lineage>
</organism>
<feature type="region of interest" description="Disordered" evidence="1">
    <location>
        <begin position="148"/>
        <end position="250"/>
    </location>
</feature>
<evidence type="ECO:0000313" key="3">
    <source>
        <dbReference type="Proteomes" id="UP000799302"/>
    </source>
</evidence>
<feature type="compositionally biased region" description="Basic and acidic residues" evidence="1">
    <location>
        <begin position="212"/>
        <end position="231"/>
    </location>
</feature>
<proteinExistence type="predicted"/>